<name>A0ACC0ABP3_CATRO</name>
<evidence type="ECO:0000313" key="2">
    <source>
        <dbReference type="Proteomes" id="UP001060085"/>
    </source>
</evidence>
<evidence type="ECO:0000313" key="1">
    <source>
        <dbReference type="EMBL" id="KAI5657810.1"/>
    </source>
</evidence>
<accession>A0ACC0ABP3</accession>
<protein>
    <submittedName>
        <fullName evidence="1">Uncharacterized protein</fullName>
    </submittedName>
</protein>
<dbReference type="Proteomes" id="UP001060085">
    <property type="component" value="Linkage Group LG06"/>
</dbReference>
<keyword evidence="2" id="KW-1185">Reference proteome</keyword>
<comment type="caution">
    <text evidence="1">The sequence shown here is derived from an EMBL/GenBank/DDBJ whole genome shotgun (WGS) entry which is preliminary data.</text>
</comment>
<dbReference type="EMBL" id="CM044706">
    <property type="protein sequence ID" value="KAI5657810.1"/>
    <property type="molecule type" value="Genomic_DNA"/>
</dbReference>
<reference evidence="2" key="1">
    <citation type="journal article" date="2023" name="Nat. Plants">
        <title>Single-cell RNA sequencing provides a high-resolution roadmap for understanding the multicellular compartmentation of specialized metabolism.</title>
        <authorList>
            <person name="Sun S."/>
            <person name="Shen X."/>
            <person name="Li Y."/>
            <person name="Li Y."/>
            <person name="Wang S."/>
            <person name="Li R."/>
            <person name="Zhang H."/>
            <person name="Shen G."/>
            <person name="Guo B."/>
            <person name="Wei J."/>
            <person name="Xu J."/>
            <person name="St-Pierre B."/>
            <person name="Chen S."/>
            <person name="Sun C."/>
        </authorList>
    </citation>
    <scope>NUCLEOTIDE SEQUENCE [LARGE SCALE GENOMIC DNA]</scope>
</reference>
<sequence length="1573" mass="180354">MAKTPKHHIEEIRSAKFSIGGEPNPLTEDLHQAVKNLSDKLYAKDVHFLMELIQNAEDNEYEEGAKPSLEFVITSKGITATGRGFSLRNIDSICSVGQYTKKGNRRRGYIGEKGIGFKSVFLITAQPYIFSNGYQIRFSEEPCPECSAGYVVPTWVEENPSISDITEIYGSGKNPPTTCIVLPLKPSKVKPVKQQLSSVHPEVLLFLTKIKQLSVREANEDLKSNTVSAISISSEANFVTRKDIDVESYLLHLTANEKGNEVEECSYHMWRQRFPVKLENRADAETRMDVEEWVITLAFPNGDRLHGGTSSLGIYAFLPMEMVTNLPFIIQADFILASSRETILLDKPWNRGILNCVAKAFVKTFISLVKGTEYSPVSTLPCMFSFLPIISSPYSILNSLRESIKQKLMNENIIPCESYTKQKIFQKPCEFGTGREQGVSFHNISSHGRHILCSAFDMEKYNSILMFLGPTHVDVEWYVKCIRSSNFILRVSEDVYLDILFTSEALQLPSMLVSYNNSHISWMIDWNQELRCPGNRYFSLKATQELLHSTSKGLNVKCIDMSEYASLILQSLVADRELVLGYVHFLFHSFGRNLLTAREIDDLCANMLLINKYRQVVTCQKGVLVPANGSKWLQLIGSNLWRSQDYMELAEDYLYSGYHVGYHTSGKEFMEFLKEYLGASDIPDLSPCVHSQLTKEHAFLLLDWIHHMQRRGVHIPRNFLRSIKEGCWMKISLNRISGCRPPSQSFLLEPKWVNLLQNGSVLVGIPLIDENYYDNRIKYYSEELRTIGVMFDFGEACQYIGRHLMSLAESSILTRGNILSILQFIKYLRERLLPTDDFVMSINCKRWLRNCQSEKKAENSVFLSEEWRAASHISNIPFLDKAYYGEELLSCKKELQLLGVVFDFNKSYQLLVDNLKSPASLNSFNAEAVLLVLECMRHLDSPRKLVSAIQDKKFLKTNAGLKSPAECFLFDPQWGCLLQVFNSFPLIDENFYGHKSLVSFKSELKQLGQASLSSTNKNNVLLFLSCYGKLKESLFFPDELKSCINEVQWLRTRLGVYKSPKECILFNPDWESISSIALLPFIDDSSNHYSKEIHNFKEDIKSMRVVVSFSYGVKFVPPNLRLPEDSRSLDPVAAYALLECTRLLQESRIISCLRPWWKNLVLWKEDGPFIDEGFYGHKIRSYEKELRALGVVVDVQGGCQSVASHLDLCPNMDAIKYLHQYDWEPTNEDPKRIWIPNGNQEGEWVSSEECVLYDNNGLFGFQLKVLEKHYQSDVLDFFSETLGVKSDPSVDDYCKLWKSWEDSDHRLSYTECVAFWRFVLKHWDAKTEKVLGEELLKIPDVLNADALYLKEHFEQLYSRPFFVWYPQKHLQDLPRAKLLDIYAKIRVKTLSESVQTEKVSALDDAHLAQVNPKDIFINRGLFKLILGFLTDPSLEMGLEKKHESLKGLLSSSVLETLESINKIQNKSKIFSYKFDKSGGHKDILEYATNFAEVVSEGLLWGKEDHIHQLAELIKLGFVMEFDEAAIDFLMKTKNLEIFLEDEEFFSSAFPKDKVTCLNLRNAIFFLFIYLGIM</sequence>
<proteinExistence type="predicted"/>
<organism evidence="1 2">
    <name type="scientific">Catharanthus roseus</name>
    <name type="common">Madagascar periwinkle</name>
    <name type="synonym">Vinca rosea</name>
    <dbReference type="NCBI Taxonomy" id="4058"/>
    <lineage>
        <taxon>Eukaryota</taxon>
        <taxon>Viridiplantae</taxon>
        <taxon>Streptophyta</taxon>
        <taxon>Embryophyta</taxon>
        <taxon>Tracheophyta</taxon>
        <taxon>Spermatophyta</taxon>
        <taxon>Magnoliopsida</taxon>
        <taxon>eudicotyledons</taxon>
        <taxon>Gunneridae</taxon>
        <taxon>Pentapetalae</taxon>
        <taxon>asterids</taxon>
        <taxon>lamiids</taxon>
        <taxon>Gentianales</taxon>
        <taxon>Apocynaceae</taxon>
        <taxon>Rauvolfioideae</taxon>
        <taxon>Vinceae</taxon>
        <taxon>Catharanthinae</taxon>
        <taxon>Catharanthus</taxon>
    </lineage>
</organism>
<gene>
    <name evidence="1" type="ORF">M9H77_26603</name>
</gene>